<evidence type="ECO:0008006" key="3">
    <source>
        <dbReference type="Google" id="ProtNLM"/>
    </source>
</evidence>
<dbReference type="AlphaFoldDB" id="A0A1B8RUH2"/>
<evidence type="ECO:0000313" key="1">
    <source>
        <dbReference type="EMBL" id="OBY12449.1"/>
    </source>
</evidence>
<dbReference type="Proteomes" id="UP000092714">
    <property type="component" value="Unassembled WGS sequence"/>
</dbReference>
<accession>A0A1B8RUH2</accession>
<keyword evidence="2" id="KW-1185">Reference proteome</keyword>
<gene>
    <name evidence="1" type="ORF">CP373A1_00415</name>
</gene>
<evidence type="ECO:0000313" key="2">
    <source>
        <dbReference type="Proteomes" id="UP000092714"/>
    </source>
</evidence>
<reference evidence="1 2" key="1">
    <citation type="submission" date="2016-06" db="EMBL/GenBank/DDBJ databases">
        <authorList>
            <person name="Kjaerup R.B."/>
            <person name="Dalgaard T.S."/>
            <person name="Juul-Madsen H.R."/>
        </authorList>
    </citation>
    <scope>NUCLEOTIDE SEQUENCE [LARGE SCALE GENOMIC DNA]</scope>
    <source>
        <strain evidence="1 2">373-A1</strain>
    </source>
</reference>
<dbReference type="InterPro" id="IPR011009">
    <property type="entry name" value="Kinase-like_dom_sf"/>
</dbReference>
<name>A0A1B8RUH2_9CLOT</name>
<dbReference type="EMBL" id="MAPZ01000009">
    <property type="protein sequence ID" value="OBY12449.1"/>
    <property type="molecule type" value="Genomic_DNA"/>
</dbReference>
<organism evidence="1 2">
    <name type="scientific">Clostridium paraputrificum</name>
    <dbReference type="NCBI Taxonomy" id="29363"/>
    <lineage>
        <taxon>Bacteria</taxon>
        <taxon>Bacillati</taxon>
        <taxon>Bacillota</taxon>
        <taxon>Clostridia</taxon>
        <taxon>Eubacteriales</taxon>
        <taxon>Clostridiaceae</taxon>
        <taxon>Clostridium</taxon>
    </lineage>
</organism>
<dbReference type="eggNOG" id="COG0515">
    <property type="taxonomic scope" value="Bacteria"/>
</dbReference>
<proteinExistence type="predicted"/>
<comment type="caution">
    <text evidence="1">The sequence shown here is derived from an EMBL/GenBank/DDBJ whole genome shotgun (WGS) entry which is preliminary data.</text>
</comment>
<dbReference type="OrthoDB" id="820708at2"/>
<dbReference type="GeneID" id="42777824"/>
<dbReference type="SUPFAM" id="SSF56112">
    <property type="entry name" value="Protein kinase-like (PK-like)"/>
    <property type="match status" value="1"/>
</dbReference>
<dbReference type="RefSeq" id="WP_034867115.1">
    <property type="nucleotide sequence ID" value="NZ_CABJAZ010000003.1"/>
</dbReference>
<protein>
    <recommendedName>
        <fullName evidence="3">Protein kinase domain-containing protein</fullName>
    </recommendedName>
</protein>
<sequence length="127" mass="14964">MCQKDSHFPKLYSFGEDYIIREYIDGIELDKYLSKNKLTSYICENIIAIYKAMNSVGFKRLDIALFHIFITPSNNFKVIDTARAMKKESIYPSILLKGLDSLGYKDDFLSYVEKHEIELFNKWKEEI</sequence>